<feature type="transmembrane region" description="Helical" evidence="1">
    <location>
        <begin position="116"/>
        <end position="135"/>
    </location>
</feature>
<sequence>MTFNDRIFGVLLIVLAVAYGWGASQFPESFGGSEAVGPATFPYLLAVVLGLSSLYLIVRPDPDNAWPWSRTGIELVIAVVVLLLYTALLQPLGFIISTTLAVGTLCWRMGASLPRAYATGAVAGVVVFLIFNYALASRCRWVCCRSWRLADGNPGLSDGRVCGRAGAA</sequence>
<protein>
    <submittedName>
        <fullName evidence="3">Tripartite tricarboxylate transporter TctB family protein</fullName>
    </submittedName>
</protein>
<keyword evidence="1" id="KW-0472">Membrane</keyword>
<dbReference type="InterPro" id="IPR009936">
    <property type="entry name" value="DUF1468"/>
</dbReference>
<evidence type="ECO:0000313" key="4">
    <source>
        <dbReference type="Proteomes" id="UP000092504"/>
    </source>
</evidence>
<dbReference type="PATRIC" id="fig|2746.7.peg.1177"/>
<gene>
    <name evidence="3" type="ORF">A8U91_01144</name>
</gene>
<dbReference type="Pfam" id="PF07331">
    <property type="entry name" value="TctB"/>
    <property type="match status" value="1"/>
</dbReference>
<feature type="transmembrane region" description="Helical" evidence="1">
    <location>
        <begin position="72"/>
        <end position="96"/>
    </location>
</feature>
<dbReference type="Proteomes" id="UP000092504">
    <property type="component" value="Unassembled WGS sequence"/>
</dbReference>
<comment type="caution">
    <text evidence="3">The sequence shown here is derived from an EMBL/GenBank/DDBJ whole genome shotgun (WGS) entry which is preliminary data.</text>
</comment>
<accession>A0A1B8P3H5</accession>
<name>A0A1B8P3H5_HALEL</name>
<proteinExistence type="predicted"/>
<feature type="domain" description="DUF1468" evidence="2">
    <location>
        <begin position="7"/>
        <end position="135"/>
    </location>
</feature>
<feature type="transmembrane region" description="Helical" evidence="1">
    <location>
        <begin position="41"/>
        <end position="60"/>
    </location>
</feature>
<organism evidence="3 4">
    <name type="scientific">Halomonas elongata</name>
    <dbReference type="NCBI Taxonomy" id="2746"/>
    <lineage>
        <taxon>Bacteria</taxon>
        <taxon>Pseudomonadati</taxon>
        <taxon>Pseudomonadota</taxon>
        <taxon>Gammaproteobacteria</taxon>
        <taxon>Oceanospirillales</taxon>
        <taxon>Halomonadaceae</taxon>
        <taxon>Halomonas</taxon>
    </lineage>
</organism>
<keyword evidence="1" id="KW-0812">Transmembrane</keyword>
<keyword evidence="1" id="KW-1133">Transmembrane helix</keyword>
<evidence type="ECO:0000259" key="2">
    <source>
        <dbReference type="Pfam" id="PF07331"/>
    </source>
</evidence>
<evidence type="ECO:0000256" key="1">
    <source>
        <dbReference type="SAM" id="Phobius"/>
    </source>
</evidence>
<evidence type="ECO:0000313" key="3">
    <source>
        <dbReference type="EMBL" id="OBX36797.1"/>
    </source>
</evidence>
<reference evidence="3 4" key="1">
    <citation type="submission" date="2016-06" db="EMBL/GenBank/DDBJ databases">
        <title>Genome sequence of halotolerant plant growth promoting strain of Halomonas elongata HEK1 isolated from salterns of Rann of Kutch, Gujarat, India.</title>
        <authorList>
            <person name="Gaba S."/>
            <person name="Singh R.N."/>
            <person name="Abrol S."/>
            <person name="Kaushik R."/>
            <person name="Saxena A.K."/>
        </authorList>
    </citation>
    <scope>NUCLEOTIDE SEQUENCE [LARGE SCALE GENOMIC DNA]</scope>
    <source>
        <strain evidence="3 4">HEK1</strain>
    </source>
</reference>
<dbReference type="EMBL" id="MAJD01000001">
    <property type="protein sequence ID" value="OBX36797.1"/>
    <property type="molecule type" value="Genomic_DNA"/>
</dbReference>
<dbReference type="AlphaFoldDB" id="A0A1B8P3H5"/>